<reference evidence="2 3" key="2">
    <citation type="submission" date="2024-07" db="EMBL/GenBank/DDBJ databases">
        <authorList>
            <person name="Akdeniz Z."/>
        </authorList>
    </citation>
    <scope>NUCLEOTIDE SEQUENCE [LARGE SCALE GENOMIC DNA]</scope>
</reference>
<proteinExistence type="predicted"/>
<accession>A0AA86R4M3</accession>
<organism evidence="1">
    <name type="scientific">Hexamita inflata</name>
    <dbReference type="NCBI Taxonomy" id="28002"/>
    <lineage>
        <taxon>Eukaryota</taxon>
        <taxon>Metamonada</taxon>
        <taxon>Diplomonadida</taxon>
        <taxon>Hexamitidae</taxon>
        <taxon>Hexamitinae</taxon>
        <taxon>Hexamita</taxon>
    </lineage>
</organism>
<gene>
    <name evidence="2" type="ORF">HINF_LOCUS51464</name>
    <name evidence="1" type="ORF">HINF_LOCUS53602</name>
</gene>
<sequence length="150" mass="17258">MSDDFSVSDKEEEAYDENSLYCKECGTLIEPIAVKESVEGHDVWQLWKKCPKANPENPGHSQLLLTDKTQIIVQKIINPDSINDVTDDNFTQQEINSLINNTLYQRQHLPCKKCNKKTIQIRYQRQTSTMKFYSICVQCQTAVDLASILK</sequence>
<reference evidence="1" key="1">
    <citation type="submission" date="2023-06" db="EMBL/GenBank/DDBJ databases">
        <authorList>
            <person name="Kurt Z."/>
        </authorList>
    </citation>
    <scope>NUCLEOTIDE SEQUENCE</scope>
</reference>
<name>A0AA86R4M3_9EUKA</name>
<dbReference type="Proteomes" id="UP001642409">
    <property type="component" value="Unassembled WGS sequence"/>
</dbReference>
<dbReference type="AlphaFoldDB" id="A0AA86R4M3"/>
<dbReference type="EMBL" id="CAXDID020000251">
    <property type="protein sequence ID" value="CAL6064662.1"/>
    <property type="molecule type" value="Genomic_DNA"/>
</dbReference>
<comment type="caution">
    <text evidence="1">The sequence shown here is derived from an EMBL/GenBank/DDBJ whole genome shotgun (WGS) entry which is preliminary data.</text>
</comment>
<protein>
    <submittedName>
        <fullName evidence="1">Uncharacterized protein</fullName>
    </submittedName>
</protein>
<evidence type="ECO:0000313" key="2">
    <source>
        <dbReference type="EMBL" id="CAL6064662.1"/>
    </source>
</evidence>
<dbReference type="EMBL" id="CATOUU010000997">
    <property type="protein sequence ID" value="CAI9965957.1"/>
    <property type="molecule type" value="Genomic_DNA"/>
</dbReference>
<evidence type="ECO:0000313" key="3">
    <source>
        <dbReference type="Proteomes" id="UP001642409"/>
    </source>
</evidence>
<keyword evidence="3" id="KW-1185">Reference proteome</keyword>
<evidence type="ECO:0000313" key="1">
    <source>
        <dbReference type="EMBL" id="CAI9965957.1"/>
    </source>
</evidence>